<dbReference type="GO" id="GO:0050660">
    <property type="term" value="F:flavin adenine dinucleotide binding"/>
    <property type="evidence" value="ECO:0007669"/>
    <property type="project" value="InterPro"/>
</dbReference>
<protein>
    <recommendedName>
        <fullName evidence="7">Peroxisomal sarcosine oxidase</fullName>
    </recommendedName>
</protein>
<proteinExistence type="predicted"/>
<dbReference type="InterPro" id="IPR045170">
    <property type="entry name" value="MTOX"/>
</dbReference>
<name>A0AAW0VMU5_CHEQU</name>
<sequence length="108" mass="11990">QKVFSQSQGIIVDNWPVDDILVTTEESAEVRGPRGTVRANVVILCPGPWAGPLLAKLHVHIPLQVKRSSVLYWRIQDPAFTTTTFIDLQESSGYAYGLPELEYPGLVK</sequence>
<keyword evidence="4" id="KW-0560">Oxidoreductase</keyword>
<dbReference type="GO" id="GO:0033514">
    <property type="term" value="P:L-lysine catabolic process to acetyl-CoA via L-pipecolate"/>
    <property type="evidence" value="ECO:0007669"/>
    <property type="project" value="TreeGrafter"/>
</dbReference>
<comment type="caution">
    <text evidence="5">The sequence shown here is derived from an EMBL/GenBank/DDBJ whole genome shotgun (WGS) entry which is preliminary data.</text>
</comment>
<comment type="cofactor">
    <cofactor evidence="1">
        <name>FAD</name>
        <dbReference type="ChEBI" id="CHEBI:57692"/>
    </cofactor>
</comment>
<dbReference type="EMBL" id="JARKIK010006832">
    <property type="protein sequence ID" value="KAK8718453.1"/>
    <property type="molecule type" value="Genomic_DNA"/>
</dbReference>
<dbReference type="SUPFAM" id="SSF51905">
    <property type="entry name" value="FAD/NAD(P)-binding domain"/>
    <property type="match status" value="1"/>
</dbReference>
<reference evidence="5 6" key="1">
    <citation type="journal article" date="2024" name="BMC Genomics">
        <title>Genome assembly of redclaw crayfish (Cherax quadricarinatus) provides insights into its immune adaptation and hypoxia tolerance.</title>
        <authorList>
            <person name="Liu Z."/>
            <person name="Zheng J."/>
            <person name="Li H."/>
            <person name="Fang K."/>
            <person name="Wang S."/>
            <person name="He J."/>
            <person name="Zhou D."/>
            <person name="Weng S."/>
            <person name="Chi M."/>
            <person name="Gu Z."/>
            <person name="He J."/>
            <person name="Li F."/>
            <person name="Wang M."/>
        </authorList>
    </citation>
    <scope>NUCLEOTIDE SEQUENCE [LARGE SCALE GENOMIC DNA]</scope>
    <source>
        <strain evidence="5">ZL_2023a</strain>
    </source>
</reference>
<dbReference type="Gene3D" id="3.50.50.60">
    <property type="entry name" value="FAD/NAD(P)-binding domain"/>
    <property type="match status" value="1"/>
</dbReference>
<feature type="non-terminal residue" evidence="5">
    <location>
        <position position="108"/>
    </location>
</feature>
<dbReference type="GO" id="GO:0008115">
    <property type="term" value="F:sarcosine oxidase activity"/>
    <property type="evidence" value="ECO:0007669"/>
    <property type="project" value="TreeGrafter"/>
</dbReference>
<evidence type="ECO:0000256" key="2">
    <source>
        <dbReference type="ARBA" id="ARBA00022630"/>
    </source>
</evidence>
<dbReference type="GO" id="GO:0005777">
    <property type="term" value="C:peroxisome"/>
    <property type="evidence" value="ECO:0007669"/>
    <property type="project" value="TreeGrafter"/>
</dbReference>
<gene>
    <name evidence="5" type="ORF">OTU49_014744</name>
</gene>
<dbReference type="AlphaFoldDB" id="A0AAW0VMU5"/>
<dbReference type="InterPro" id="IPR036188">
    <property type="entry name" value="FAD/NAD-bd_sf"/>
</dbReference>
<dbReference type="PANTHER" id="PTHR10961">
    <property type="entry name" value="PEROXISOMAL SARCOSINE OXIDASE"/>
    <property type="match status" value="1"/>
</dbReference>
<dbReference type="PANTHER" id="PTHR10961:SF46">
    <property type="entry name" value="PEROXISOMAL SARCOSINE OXIDASE"/>
    <property type="match status" value="1"/>
</dbReference>
<keyword evidence="2" id="KW-0285">Flavoprotein</keyword>
<dbReference type="Proteomes" id="UP001445076">
    <property type="component" value="Unassembled WGS sequence"/>
</dbReference>
<evidence type="ECO:0000313" key="5">
    <source>
        <dbReference type="EMBL" id="KAK8718453.1"/>
    </source>
</evidence>
<dbReference type="GO" id="GO:0050031">
    <property type="term" value="F:L-pipecolate oxidase activity"/>
    <property type="evidence" value="ECO:0007669"/>
    <property type="project" value="TreeGrafter"/>
</dbReference>
<evidence type="ECO:0008006" key="7">
    <source>
        <dbReference type="Google" id="ProtNLM"/>
    </source>
</evidence>
<accession>A0AAW0VMU5</accession>
<evidence type="ECO:0000256" key="4">
    <source>
        <dbReference type="ARBA" id="ARBA00023002"/>
    </source>
</evidence>
<organism evidence="5 6">
    <name type="scientific">Cherax quadricarinatus</name>
    <name type="common">Australian red claw crayfish</name>
    <dbReference type="NCBI Taxonomy" id="27406"/>
    <lineage>
        <taxon>Eukaryota</taxon>
        <taxon>Metazoa</taxon>
        <taxon>Ecdysozoa</taxon>
        <taxon>Arthropoda</taxon>
        <taxon>Crustacea</taxon>
        <taxon>Multicrustacea</taxon>
        <taxon>Malacostraca</taxon>
        <taxon>Eumalacostraca</taxon>
        <taxon>Eucarida</taxon>
        <taxon>Decapoda</taxon>
        <taxon>Pleocyemata</taxon>
        <taxon>Astacidea</taxon>
        <taxon>Parastacoidea</taxon>
        <taxon>Parastacidae</taxon>
        <taxon>Cherax</taxon>
    </lineage>
</organism>
<evidence type="ECO:0000313" key="6">
    <source>
        <dbReference type="Proteomes" id="UP001445076"/>
    </source>
</evidence>
<evidence type="ECO:0000256" key="3">
    <source>
        <dbReference type="ARBA" id="ARBA00022827"/>
    </source>
</evidence>
<evidence type="ECO:0000256" key="1">
    <source>
        <dbReference type="ARBA" id="ARBA00001974"/>
    </source>
</evidence>
<keyword evidence="6" id="KW-1185">Reference proteome</keyword>
<feature type="non-terminal residue" evidence="5">
    <location>
        <position position="1"/>
    </location>
</feature>
<keyword evidence="3" id="KW-0274">FAD</keyword>
<dbReference type="Gene3D" id="3.30.9.10">
    <property type="entry name" value="D-Amino Acid Oxidase, subunit A, domain 2"/>
    <property type="match status" value="1"/>
</dbReference>